<evidence type="ECO:0000313" key="1">
    <source>
        <dbReference type="EMBL" id="GFO48847.1"/>
    </source>
</evidence>
<gene>
    <name evidence="1" type="ORF">PoB_007535200</name>
</gene>
<accession>A0AAV4DXU2</accession>
<sequence>MEARGSEDAQGTLRIYLLLGEIHCRVAFSHFFNPTETRLATEFGSLSWIWEEFVLSSAWRVVYFTPVYNMVISGFHAARQARAPVTGLEPATEVVPADVRADLLSTMPPTPQMMKFIGHYDRHAFTARSFNR</sequence>
<dbReference type="Proteomes" id="UP000735302">
    <property type="component" value="Unassembled WGS sequence"/>
</dbReference>
<evidence type="ECO:0000313" key="2">
    <source>
        <dbReference type="Proteomes" id="UP000735302"/>
    </source>
</evidence>
<dbReference type="AlphaFoldDB" id="A0AAV4DXU2"/>
<proteinExistence type="predicted"/>
<reference evidence="1 2" key="1">
    <citation type="journal article" date="2021" name="Elife">
        <title>Chloroplast acquisition without the gene transfer in kleptoplastic sea slugs, Plakobranchus ocellatus.</title>
        <authorList>
            <person name="Maeda T."/>
            <person name="Takahashi S."/>
            <person name="Yoshida T."/>
            <person name="Shimamura S."/>
            <person name="Takaki Y."/>
            <person name="Nagai Y."/>
            <person name="Toyoda A."/>
            <person name="Suzuki Y."/>
            <person name="Arimoto A."/>
            <person name="Ishii H."/>
            <person name="Satoh N."/>
            <person name="Nishiyama T."/>
            <person name="Hasebe M."/>
            <person name="Maruyama T."/>
            <person name="Minagawa J."/>
            <person name="Obokata J."/>
            <person name="Shigenobu S."/>
        </authorList>
    </citation>
    <scope>NUCLEOTIDE SEQUENCE [LARGE SCALE GENOMIC DNA]</scope>
</reference>
<protein>
    <submittedName>
        <fullName evidence="1">Uncharacterized protein</fullName>
    </submittedName>
</protein>
<comment type="caution">
    <text evidence="1">The sequence shown here is derived from an EMBL/GenBank/DDBJ whole genome shotgun (WGS) entry which is preliminary data.</text>
</comment>
<name>A0AAV4DXU2_9GAST</name>
<organism evidence="1 2">
    <name type="scientific">Plakobranchus ocellatus</name>
    <dbReference type="NCBI Taxonomy" id="259542"/>
    <lineage>
        <taxon>Eukaryota</taxon>
        <taxon>Metazoa</taxon>
        <taxon>Spiralia</taxon>
        <taxon>Lophotrochozoa</taxon>
        <taxon>Mollusca</taxon>
        <taxon>Gastropoda</taxon>
        <taxon>Heterobranchia</taxon>
        <taxon>Euthyneura</taxon>
        <taxon>Panpulmonata</taxon>
        <taxon>Sacoglossa</taxon>
        <taxon>Placobranchoidea</taxon>
        <taxon>Plakobranchidae</taxon>
        <taxon>Plakobranchus</taxon>
    </lineage>
</organism>
<keyword evidence="2" id="KW-1185">Reference proteome</keyword>
<dbReference type="EMBL" id="BLXT01008455">
    <property type="protein sequence ID" value="GFO48847.1"/>
    <property type="molecule type" value="Genomic_DNA"/>
</dbReference>